<gene>
    <name evidence="2" type="ORF">MKY91_20470</name>
</gene>
<organism evidence="2 3">
    <name type="scientific">Alkalicoccobacillus gibsonii</name>
    <dbReference type="NCBI Taxonomy" id="79881"/>
    <lineage>
        <taxon>Bacteria</taxon>
        <taxon>Bacillati</taxon>
        <taxon>Bacillota</taxon>
        <taxon>Bacilli</taxon>
        <taxon>Bacillales</taxon>
        <taxon>Bacillaceae</taxon>
        <taxon>Alkalicoccobacillus</taxon>
    </lineage>
</organism>
<keyword evidence="3" id="KW-1185">Reference proteome</keyword>
<dbReference type="RefSeq" id="WP_343132210.1">
    <property type="nucleotide sequence ID" value="NZ_JBCITK010000002.1"/>
</dbReference>
<evidence type="ECO:0000313" key="3">
    <source>
        <dbReference type="Proteomes" id="UP001418796"/>
    </source>
</evidence>
<comment type="caution">
    <text evidence="2">The sequence shown here is derived from an EMBL/GenBank/DDBJ whole genome shotgun (WGS) entry which is preliminary data.</text>
</comment>
<dbReference type="Proteomes" id="UP001418796">
    <property type="component" value="Unassembled WGS sequence"/>
</dbReference>
<accession>A0ABU9VQU3</accession>
<dbReference type="EMBL" id="JBCITK010000002">
    <property type="protein sequence ID" value="MEN0645543.1"/>
    <property type="molecule type" value="Genomic_DNA"/>
</dbReference>
<evidence type="ECO:0000313" key="2">
    <source>
        <dbReference type="EMBL" id="MEN0645543.1"/>
    </source>
</evidence>
<evidence type="ECO:0000256" key="1">
    <source>
        <dbReference type="SAM" id="Coils"/>
    </source>
</evidence>
<evidence type="ECO:0008006" key="4">
    <source>
        <dbReference type="Google" id="ProtNLM"/>
    </source>
</evidence>
<sequence>MFFIAKTDLTTQLESSIYNATAKMGTFTCFEVTIGIGGSERVDYITFDTKGIWRCFEIKVSLADFKSNAKKSFYGNFNYYVLTKELYEKVKDEIPSHIGVYIDGHYCKKRAKKQNLGLDEQILKDSMIRSLCRESNKLRKIKDKEVINRLEQENNRLLKQYQEVKKQMFEVDIVMRSKYGRKWKDDFLEDKLESI</sequence>
<reference evidence="2 3" key="1">
    <citation type="submission" date="2024-03" db="EMBL/GenBank/DDBJ databases">
        <title>Bacilli Hybrid Assemblies.</title>
        <authorList>
            <person name="Kovac J."/>
        </authorList>
    </citation>
    <scope>NUCLEOTIDE SEQUENCE [LARGE SCALE GENOMIC DNA]</scope>
    <source>
        <strain evidence="2 3">FSL R7-0666</strain>
    </source>
</reference>
<protein>
    <recommendedName>
        <fullName evidence="4">MmcB family DNA repair protein</fullName>
    </recommendedName>
</protein>
<name>A0ABU9VQU3_9BACI</name>
<proteinExistence type="predicted"/>
<feature type="coiled-coil region" evidence="1">
    <location>
        <begin position="140"/>
        <end position="167"/>
    </location>
</feature>
<keyword evidence="1" id="KW-0175">Coiled coil</keyword>